<dbReference type="EMBL" id="FLQS01000074">
    <property type="protein sequence ID" value="SBS79361.1"/>
    <property type="molecule type" value="Genomic_DNA"/>
</dbReference>
<dbReference type="AlphaFoldDB" id="A0A1Y5PT57"/>
<protein>
    <submittedName>
        <fullName evidence="3">Glycosyl transferase family 2</fullName>
    </submittedName>
</protein>
<keyword evidence="1" id="KW-1133">Transmembrane helix</keyword>
<dbReference type="Gene3D" id="3.90.550.10">
    <property type="entry name" value="Spore Coat Polysaccharide Biosynthesis Protein SpsA, Chain A"/>
    <property type="match status" value="1"/>
</dbReference>
<dbReference type="GO" id="GO:0016740">
    <property type="term" value="F:transferase activity"/>
    <property type="evidence" value="ECO:0007669"/>
    <property type="project" value="UniProtKB-KW"/>
</dbReference>
<dbReference type="SUPFAM" id="SSF53448">
    <property type="entry name" value="Nucleotide-diphospho-sugar transferases"/>
    <property type="match status" value="1"/>
</dbReference>
<accession>A0A1Y5PT57</accession>
<feature type="transmembrane region" description="Helical" evidence="1">
    <location>
        <begin position="23"/>
        <end position="44"/>
    </location>
</feature>
<dbReference type="InterPro" id="IPR029044">
    <property type="entry name" value="Nucleotide-diphossugar_trans"/>
</dbReference>
<evidence type="ECO:0000256" key="1">
    <source>
        <dbReference type="SAM" id="Phobius"/>
    </source>
</evidence>
<sequence length="212" mass="22303">MTDSLTPALTRASARLARPGTPAVSVVIHVLVFPLWVTLFLLAWSAAAACWPGRSAWPTGATTPRCRCSPGGRSDGSTDATTEMLCGNYGFAVLMVGEVSGPVRVGSTALRWLRLPHGGKSAALNAGLLRTDVDVILTVDADTVLDHGAIKAVRQAFTRDSQLVAVTGGFGCSATRRPARRRRRRCGRSCAATTAGWATPAGPACPPRPPRW</sequence>
<gene>
    <name evidence="3" type="ORF">MHPYR_760005</name>
</gene>
<dbReference type="InterPro" id="IPR001173">
    <property type="entry name" value="Glyco_trans_2-like"/>
</dbReference>
<reference evidence="3" key="1">
    <citation type="submission" date="2016-03" db="EMBL/GenBank/DDBJ databases">
        <authorList>
            <person name="Ploux O."/>
        </authorList>
    </citation>
    <scope>NUCLEOTIDE SEQUENCE</scope>
    <source>
        <strain evidence="3">UC10</strain>
    </source>
</reference>
<proteinExistence type="predicted"/>
<organism evidence="3">
    <name type="scientific">uncultured Mycobacterium sp</name>
    <dbReference type="NCBI Taxonomy" id="171292"/>
    <lineage>
        <taxon>Bacteria</taxon>
        <taxon>Bacillati</taxon>
        <taxon>Actinomycetota</taxon>
        <taxon>Actinomycetes</taxon>
        <taxon>Mycobacteriales</taxon>
        <taxon>Mycobacteriaceae</taxon>
        <taxon>Mycobacterium</taxon>
        <taxon>environmental samples</taxon>
    </lineage>
</organism>
<keyword evidence="1" id="KW-0472">Membrane</keyword>
<evidence type="ECO:0000259" key="2">
    <source>
        <dbReference type="Pfam" id="PF00535"/>
    </source>
</evidence>
<keyword evidence="3" id="KW-0808">Transferase</keyword>
<keyword evidence="1" id="KW-0812">Transmembrane</keyword>
<dbReference type="Pfam" id="PF00535">
    <property type="entry name" value="Glycos_transf_2"/>
    <property type="match status" value="1"/>
</dbReference>
<feature type="domain" description="Glycosyltransferase 2-like" evidence="2">
    <location>
        <begin position="111"/>
        <end position="184"/>
    </location>
</feature>
<evidence type="ECO:0000313" key="3">
    <source>
        <dbReference type="EMBL" id="SBS79361.1"/>
    </source>
</evidence>
<name>A0A1Y5PT57_9MYCO</name>